<keyword evidence="2" id="KW-1003">Cell membrane</keyword>
<evidence type="ECO:0000313" key="10">
    <source>
        <dbReference type="Proteomes" id="UP000307943"/>
    </source>
</evidence>
<organism evidence="9 10">
    <name type="scientific">Paenibacillus hemerocallicola</name>
    <dbReference type="NCBI Taxonomy" id="1172614"/>
    <lineage>
        <taxon>Bacteria</taxon>
        <taxon>Bacillati</taxon>
        <taxon>Bacillota</taxon>
        <taxon>Bacilli</taxon>
        <taxon>Bacillales</taxon>
        <taxon>Paenibacillaceae</taxon>
        <taxon>Paenibacillus</taxon>
    </lineage>
</organism>
<evidence type="ECO:0000256" key="7">
    <source>
        <dbReference type="SAM" id="Phobius"/>
    </source>
</evidence>
<name>A0A5C4T680_9BACL</name>
<dbReference type="EMBL" id="VDCQ01000031">
    <property type="protein sequence ID" value="TNJ64305.1"/>
    <property type="molecule type" value="Genomic_DNA"/>
</dbReference>
<dbReference type="GO" id="GO:0044781">
    <property type="term" value="P:bacterial-type flagellum organization"/>
    <property type="evidence" value="ECO:0007669"/>
    <property type="project" value="InterPro"/>
</dbReference>
<feature type="signal peptide" evidence="8">
    <location>
        <begin position="1"/>
        <end position="32"/>
    </location>
</feature>
<keyword evidence="5 7" id="KW-0472">Membrane</keyword>
<evidence type="ECO:0000313" key="9">
    <source>
        <dbReference type="EMBL" id="TNJ64305.1"/>
    </source>
</evidence>
<dbReference type="Proteomes" id="UP000307943">
    <property type="component" value="Unassembled WGS sequence"/>
</dbReference>
<feature type="region of interest" description="Disordered" evidence="6">
    <location>
        <begin position="175"/>
        <end position="226"/>
    </location>
</feature>
<evidence type="ECO:0000256" key="8">
    <source>
        <dbReference type="SAM" id="SignalP"/>
    </source>
</evidence>
<keyword evidence="9" id="KW-0282">Flagellum</keyword>
<dbReference type="GO" id="GO:0016020">
    <property type="term" value="C:membrane"/>
    <property type="evidence" value="ECO:0007669"/>
    <property type="project" value="InterPro"/>
</dbReference>
<feature type="transmembrane region" description="Helical" evidence="7">
    <location>
        <begin position="62"/>
        <end position="84"/>
    </location>
</feature>
<dbReference type="InterPro" id="IPR022781">
    <property type="entry name" value="Flagellar_biosynth_FliO"/>
</dbReference>
<dbReference type="AlphaFoldDB" id="A0A5C4T680"/>
<sequence length="226" mass="24375">MEESAGGRLKLLRNSILLAAAAVLSLSAPWNAATAAYAQGDAEGGAFQAGNGVSAMPGNSGAVFVAMVKVIFFLILIIGIFFLIMKVLAKKKWSWNPGRAVFKTLGGLPLGPNKSVQIVEIGKSIYILGVGDGVNLIQKIDDPEEIAYITAFLAPESASVGQGWQSIREWLGGMKKRGQEPHEDDDQPTASFQDVFQSKMKHVTGRKQMIEDMLRSDDKANRKVDP</sequence>
<evidence type="ECO:0000256" key="3">
    <source>
        <dbReference type="ARBA" id="ARBA00022692"/>
    </source>
</evidence>
<evidence type="ECO:0000256" key="5">
    <source>
        <dbReference type="ARBA" id="ARBA00023136"/>
    </source>
</evidence>
<keyword evidence="9" id="KW-0966">Cell projection</keyword>
<keyword evidence="10" id="KW-1185">Reference proteome</keyword>
<accession>A0A5C4T680</accession>
<dbReference type="Pfam" id="PF04347">
    <property type="entry name" value="FliO"/>
    <property type="match status" value="1"/>
</dbReference>
<evidence type="ECO:0000256" key="2">
    <source>
        <dbReference type="ARBA" id="ARBA00022475"/>
    </source>
</evidence>
<keyword evidence="4 7" id="KW-1133">Transmembrane helix</keyword>
<evidence type="ECO:0000256" key="4">
    <source>
        <dbReference type="ARBA" id="ARBA00022989"/>
    </source>
</evidence>
<keyword evidence="9" id="KW-0969">Cilium</keyword>
<keyword evidence="8" id="KW-0732">Signal</keyword>
<reference evidence="9 10" key="1">
    <citation type="submission" date="2019-05" db="EMBL/GenBank/DDBJ databases">
        <title>We sequenced the genome of Paenibacillus hemerocallicola KCTC 33185 for further insight into its adaptation and study the phylogeny of Paenibacillus.</title>
        <authorList>
            <person name="Narsing Rao M.P."/>
        </authorList>
    </citation>
    <scope>NUCLEOTIDE SEQUENCE [LARGE SCALE GENOMIC DNA]</scope>
    <source>
        <strain evidence="9 10">KCTC 33185</strain>
    </source>
</reference>
<evidence type="ECO:0000256" key="1">
    <source>
        <dbReference type="ARBA" id="ARBA00004236"/>
    </source>
</evidence>
<feature type="compositionally biased region" description="Basic and acidic residues" evidence="6">
    <location>
        <begin position="208"/>
        <end position="226"/>
    </location>
</feature>
<dbReference type="RefSeq" id="WP_139604231.1">
    <property type="nucleotide sequence ID" value="NZ_VDCQ01000031.1"/>
</dbReference>
<keyword evidence="3 7" id="KW-0812">Transmembrane</keyword>
<dbReference type="OrthoDB" id="2376965at2"/>
<evidence type="ECO:0000256" key="6">
    <source>
        <dbReference type="SAM" id="MobiDB-lite"/>
    </source>
</evidence>
<gene>
    <name evidence="9" type="ORF">FE784_21175</name>
</gene>
<feature type="chain" id="PRO_5039422318" evidence="8">
    <location>
        <begin position="33"/>
        <end position="226"/>
    </location>
</feature>
<comment type="caution">
    <text evidence="9">The sequence shown here is derived from an EMBL/GenBank/DDBJ whole genome shotgun (WGS) entry which is preliminary data.</text>
</comment>
<proteinExistence type="predicted"/>
<protein>
    <submittedName>
        <fullName evidence="9">Flagellar protein</fullName>
    </submittedName>
</protein>
<comment type="subcellular location">
    <subcellularLocation>
        <location evidence="1">Cell membrane</location>
    </subcellularLocation>
</comment>